<evidence type="ECO:0000313" key="3">
    <source>
        <dbReference type="Proteomes" id="UP001195483"/>
    </source>
</evidence>
<gene>
    <name evidence="2" type="ORF">CHS0354_027754</name>
</gene>
<proteinExistence type="predicted"/>
<accession>A0AAE0T344</accession>
<feature type="chain" id="PRO_5042272938" evidence="1">
    <location>
        <begin position="21"/>
        <end position="196"/>
    </location>
</feature>
<feature type="signal peptide" evidence="1">
    <location>
        <begin position="1"/>
        <end position="20"/>
    </location>
</feature>
<reference evidence="2" key="3">
    <citation type="submission" date="2023-05" db="EMBL/GenBank/DDBJ databases">
        <authorList>
            <person name="Smith C.H."/>
        </authorList>
    </citation>
    <scope>NUCLEOTIDE SEQUENCE</scope>
    <source>
        <strain evidence="2">CHS0354</strain>
        <tissue evidence="2">Mantle</tissue>
    </source>
</reference>
<organism evidence="2 3">
    <name type="scientific">Potamilus streckersoni</name>
    <dbReference type="NCBI Taxonomy" id="2493646"/>
    <lineage>
        <taxon>Eukaryota</taxon>
        <taxon>Metazoa</taxon>
        <taxon>Spiralia</taxon>
        <taxon>Lophotrochozoa</taxon>
        <taxon>Mollusca</taxon>
        <taxon>Bivalvia</taxon>
        <taxon>Autobranchia</taxon>
        <taxon>Heteroconchia</taxon>
        <taxon>Palaeoheterodonta</taxon>
        <taxon>Unionida</taxon>
        <taxon>Unionoidea</taxon>
        <taxon>Unionidae</taxon>
        <taxon>Ambleminae</taxon>
        <taxon>Lampsilini</taxon>
        <taxon>Potamilus</taxon>
    </lineage>
</organism>
<dbReference type="AlphaFoldDB" id="A0AAE0T344"/>
<protein>
    <submittedName>
        <fullName evidence="2">Uncharacterized protein</fullName>
    </submittedName>
</protein>
<sequence length="196" mass="22259">MKGFISFAIVCFLVYVQVSARFPNDLEQYSNTMGAEQLLSLEDSDATADVSDEMSSKNAADDITIALDLMEVALKIETIDDLLRFQHNFKKLFNLSCRNNTCVICYTFICLRVTYVEPRRIFQVCVLYNSIPIYCKSIPAQGFRICMRVPFVHIKACVAILNMRISDGRACLDLQLSAESFIYTFRNLCVGTSHLE</sequence>
<name>A0AAE0T344_9BIVA</name>
<reference evidence="2" key="1">
    <citation type="journal article" date="2021" name="Genome Biol. Evol.">
        <title>A High-Quality Reference Genome for a Parasitic Bivalve with Doubly Uniparental Inheritance (Bivalvia: Unionida).</title>
        <authorList>
            <person name="Smith C.H."/>
        </authorList>
    </citation>
    <scope>NUCLEOTIDE SEQUENCE</scope>
    <source>
        <strain evidence="2">CHS0354</strain>
    </source>
</reference>
<reference evidence="2" key="2">
    <citation type="journal article" date="2021" name="Genome Biol. Evol.">
        <title>Developing a high-quality reference genome for a parasitic bivalve with doubly uniparental inheritance (Bivalvia: Unionida).</title>
        <authorList>
            <person name="Smith C.H."/>
        </authorList>
    </citation>
    <scope>NUCLEOTIDE SEQUENCE</scope>
    <source>
        <strain evidence="2">CHS0354</strain>
        <tissue evidence="2">Mantle</tissue>
    </source>
</reference>
<dbReference type="EMBL" id="JAEAOA010001682">
    <property type="protein sequence ID" value="KAK3602756.1"/>
    <property type="molecule type" value="Genomic_DNA"/>
</dbReference>
<keyword evidence="1" id="KW-0732">Signal</keyword>
<dbReference type="Proteomes" id="UP001195483">
    <property type="component" value="Unassembled WGS sequence"/>
</dbReference>
<evidence type="ECO:0000256" key="1">
    <source>
        <dbReference type="SAM" id="SignalP"/>
    </source>
</evidence>
<evidence type="ECO:0000313" key="2">
    <source>
        <dbReference type="EMBL" id="KAK3602756.1"/>
    </source>
</evidence>
<comment type="caution">
    <text evidence="2">The sequence shown here is derived from an EMBL/GenBank/DDBJ whole genome shotgun (WGS) entry which is preliminary data.</text>
</comment>
<keyword evidence="3" id="KW-1185">Reference proteome</keyword>